<keyword evidence="1" id="KW-0175">Coiled coil</keyword>
<protein>
    <submittedName>
        <fullName evidence="3">YlxR family protein</fullName>
    </submittedName>
</protein>
<dbReference type="Gene3D" id="3.30.1230.10">
    <property type="entry name" value="YlxR-like"/>
    <property type="match status" value="1"/>
</dbReference>
<dbReference type="PANTHER" id="PTHR34215:SF1">
    <property type="entry name" value="YLXR DOMAIN-CONTAINING PROTEIN"/>
    <property type="match status" value="1"/>
</dbReference>
<proteinExistence type="predicted"/>
<feature type="domain" description="YlxR" evidence="2">
    <location>
        <begin position="15"/>
        <end position="91"/>
    </location>
</feature>
<dbReference type="AlphaFoldDB" id="A0A955L9W4"/>
<evidence type="ECO:0000313" key="4">
    <source>
        <dbReference type="Proteomes" id="UP000754563"/>
    </source>
</evidence>
<sequence>MTQTKRQKEKKEPIRTCIATREKCPKKDLVRIVLDPETNKLEVDLRNKIRARGANLLPTLEAFELMEKKKVLRRALKLDRAITQDEYKELREKFIEAIEEKNFRPNNKPVKVRVKNNTLTT</sequence>
<dbReference type="Proteomes" id="UP000754563">
    <property type="component" value="Unassembled WGS sequence"/>
</dbReference>
<dbReference type="PANTHER" id="PTHR34215">
    <property type="entry name" value="BLL0784 PROTEIN"/>
    <property type="match status" value="1"/>
</dbReference>
<evidence type="ECO:0000259" key="2">
    <source>
        <dbReference type="Pfam" id="PF04296"/>
    </source>
</evidence>
<dbReference type="SUPFAM" id="SSF64376">
    <property type="entry name" value="YlxR-like"/>
    <property type="match status" value="1"/>
</dbReference>
<evidence type="ECO:0000256" key="1">
    <source>
        <dbReference type="SAM" id="Coils"/>
    </source>
</evidence>
<gene>
    <name evidence="3" type="ORF">KC717_06195</name>
</gene>
<comment type="caution">
    <text evidence="3">The sequence shown here is derived from an EMBL/GenBank/DDBJ whole genome shotgun (WGS) entry which is preliminary data.</text>
</comment>
<organism evidence="3 4">
    <name type="scientific">Candidatus Dojkabacteria bacterium</name>
    <dbReference type="NCBI Taxonomy" id="2099670"/>
    <lineage>
        <taxon>Bacteria</taxon>
        <taxon>Candidatus Dojkabacteria</taxon>
    </lineage>
</organism>
<evidence type="ECO:0000313" key="3">
    <source>
        <dbReference type="EMBL" id="MCA9386208.1"/>
    </source>
</evidence>
<accession>A0A955L9W4</accession>
<reference evidence="3" key="1">
    <citation type="submission" date="2020-04" db="EMBL/GenBank/DDBJ databases">
        <authorList>
            <person name="Zhang T."/>
        </authorList>
    </citation>
    <scope>NUCLEOTIDE SEQUENCE</scope>
    <source>
        <strain evidence="3">HKST-UBA11</strain>
    </source>
</reference>
<dbReference type="InterPro" id="IPR035931">
    <property type="entry name" value="YlxR-like_sf"/>
</dbReference>
<dbReference type="InterPro" id="IPR007393">
    <property type="entry name" value="YlxR_dom"/>
</dbReference>
<dbReference type="InterPro" id="IPR037465">
    <property type="entry name" value="YlxR"/>
</dbReference>
<feature type="coiled-coil region" evidence="1">
    <location>
        <begin position="73"/>
        <end position="100"/>
    </location>
</feature>
<reference evidence="3" key="2">
    <citation type="journal article" date="2021" name="Microbiome">
        <title>Successional dynamics and alternative stable states in a saline activated sludge microbial community over 9 years.</title>
        <authorList>
            <person name="Wang Y."/>
            <person name="Ye J."/>
            <person name="Ju F."/>
            <person name="Liu L."/>
            <person name="Boyd J.A."/>
            <person name="Deng Y."/>
            <person name="Parks D.H."/>
            <person name="Jiang X."/>
            <person name="Yin X."/>
            <person name="Woodcroft B.J."/>
            <person name="Tyson G.W."/>
            <person name="Hugenholtz P."/>
            <person name="Polz M.F."/>
            <person name="Zhang T."/>
        </authorList>
    </citation>
    <scope>NUCLEOTIDE SEQUENCE</scope>
    <source>
        <strain evidence="3">HKST-UBA11</strain>
    </source>
</reference>
<dbReference type="Pfam" id="PF04296">
    <property type="entry name" value="YlxR"/>
    <property type="match status" value="1"/>
</dbReference>
<name>A0A955L9W4_9BACT</name>
<dbReference type="EMBL" id="JAGQLH010000097">
    <property type="protein sequence ID" value="MCA9386208.1"/>
    <property type="molecule type" value="Genomic_DNA"/>
</dbReference>